<keyword evidence="1" id="KW-1133">Transmembrane helix</keyword>
<gene>
    <name evidence="2" type="ORF">T1815_09781</name>
</gene>
<feature type="transmembrane region" description="Helical" evidence="1">
    <location>
        <begin position="166"/>
        <end position="187"/>
    </location>
</feature>
<feature type="transmembrane region" description="Helical" evidence="1">
    <location>
        <begin position="134"/>
        <end position="154"/>
    </location>
</feature>
<keyword evidence="1" id="KW-0812">Transmembrane</keyword>
<protein>
    <recommendedName>
        <fullName evidence="4">WxPxxD family membrane protein</fullName>
    </recommendedName>
</protein>
<keyword evidence="3" id="KW-1185">Reference proteome</keyword>
<dbReference type="Proteomes" id="UP000049472">
    <property type="component" value="Unassembled WGS sequence"/>
</dbReference>
<dbReference type="NCBIfam" id="NF035952">
    <property type="entry name" value="WxPxxD_TM"/>
    <property type="match status" value="1"/>
</dbReference>
<sequence length="245" mass="28100">MLKYKYLVCALIYVGLCSIDCYFSNVPMLNSIGQMGITEDVIFLNMHNSSSNFCGIKEILVVDTIPVLLGIYYALDKEKTYILLRYKTREKYNNSQIRIIIVMAAIFSAVRQIVDYIFTVYSFNGATIKKYPFVLYSLMEFVVIWIFFVATGLFYKILRDCLQNELIAIIGAFGVNFVQFILIRFWLVKFWIPGLDVAAAYNFLEGNKSFVSCLGILAKNIVMAIVLYIAGIVTFAKRDILRNEK</sequence>
<feature type="transmembrane region" description="Helical" evidence="1">
    <location>
        <begin position="209"/>
        <end position="236"/>
    </location>
</feature>
<proteinExistence type="predicted"/>
<evidence type="ECO:0008006" key="4">
    <source>
        <dbReference type="Google" id="ProtNLM"/>
    </source>
</evidence>
<name>A0A0M6WF73_9FIRM</name>
<evidence type="ECO:0000256" key="1">
    <source>
        <dbReference type="SAM" id="Phobius"/>
    </source>
</evidence>
<evidence type="ECO:0000313" key="3">
    <source>
        <dbReference type="Proteomes" id="UP000049472"/>
    </source>
</evidence>
<organism evidence="2 3">
    <name type="scientific">Agathobacter rectalis</name>
    <dbReference type="NCBI Taxonomy" id="39491"/>
    <lineage>
        <taxon>Bacteria</taxon>
        <taxon>Bacillati</taxon>
        <taxon>Bacillota</taxon>
        <taxon>Clostridia</taxon>
        <taxon>Lachnospirales</taxon>
        <taxon>Lachnospiraceae</taxon>
        <taxon>Agathobacter</taxon>
    </lineage>
</organism>
<feature type="transmembrane region" description="Helical" evidence="1">
    <location>
        <begin position="55"/>
        <end position="75"/>
    </location>
</feature>
<feature type="transmembrane region" description="Helical" evidence="1">
    <location>
        <begin position="96"/>
        <end position="114"/>
    </location>
</feature>
<evidence type="ECO:0000313" key="2">
    <source>
        <dbReference type="EMBL" id="CRL35006.1"/>
    </source>
</evidence>
<dbReference type="EMBL" id="CVRQ01000014">
    <property type="protein sequence ID" value="CRL35006.1"/>
    <property type="molecule type" value="Genomic_DNA"/>
</dbReference>
<keyword evidence="1" id="KW-0472">Membrane</keyword>
<dbReference type="AlphaFoldDB" id="A0A0M6WF73"/>
<reference evidence="3" key="1">
    <citation type="submission" date="2015-05" db="EMBL/GenBank/DDBJ databases">
        <authorList>
            <consortium name="Pathogen Informatics"/>
        </authorList>
    </citation>
    <scope>NUCLEOTIDE SEQUENCE [LARGE SCALE GENOMIC DNA]</scope>
    <source>
        <strain evidence="3">T1-815</strain>
    </source>
</reference>
<accession>A0A0M6WF73</accession>